<dbReference type="OrthoDB" id="9790442at2"/>
<dbReference type="Gene3D" id="1.10.10.10">
    <property type="entry name" value="Winged helix-like DNA-binding domain superfamily/Winged helix DNA-binding domain"/>
    <property type="match status" value="1"/>
</dbReference>
<dbReference type="Gene3D" id="6.10.250.690">
    <property type="match status" value="1"/>
</dbReference>
<dbReference type="CDD" id="cd00383">
    <property type="entry name" value="trans_reg_C"/>
    <property type="match status" value="1"/>
</dbReference>
<dbReference type="Pfam" id="PF00072">
    <property type="entry name" value="Response_reg"/>
    <property type="match status" value="1"/>
</dbReference>
<evidence type="ECO:0000256" key="7">
    <source>
        <dbReference type="ARBA" id="ARBA00024867"/>
    </source>
</evidence>
<dbReference type="EMBL" id="FQXM01000008">
    <property type="protein sequence ID" value="SHH63286.1"/>
    <property type="molecule type" value="Genomic_DNA"/>
</dbReference>
<dbReference type="PROSITE" id="PS51755">
    <property type="entry name" value="OMPR_PHOB"/>
    <property type="match status" value="1"/>
</dbReference>
<evidence type="ECO:0000259" key="11">
    <source>
        <dbReference type="PROSITE" id="PS51755"/>
    </source>
</evidence>
<evidence type="ECO:0000256" key="9">
    <source>
        <dbReference type="PROSITE-ProRule" id="PRU01091"/>
    </source>
</evidence>
<sequence>MEEPKHILICDDQVIIHETIGVYLKAEGMIYSSVYDGAEILEKFETIKPDLIILDLMMPKIFGTEVCKLIRKKSNVPIIILSAKGEEIDRILGLEIGADDYIVKPFSPREVVARIKTIFRRIAPIAEIKEKILRFDQLIIDLEAYEIKINGEAIESTPKEIEIFYLLASNVGKVLDREQILASIWGYDYLGDTRAVDTHIKRLRKKLPNKSVNWEIKAIYGVGYKFEVR</sequence>
<evidence type="ECO:0000256" key="4">
    <source>
        <dbReference type="ARBA" id="ARBA00023015"/>
    </source>
</evidence>
<feature type="modified residue" description="4-aspartylphosphate" evidence="8">
    <location>
        <position position="55"/>
    </location>
</feature>
<evidence type="ECO:0000256" key="8">
    <source>
        <dbReference type="PROSITE-ProRule" id="PRU00169"/>
    </source>
</evidence>
<dbReference type="RefSeq" id="WP_073338080.1">
    <property type="nucleotide sequence ID" value="NZ_FQXM01000008.1"/>
</dbReference>
<keyword evidence="4" id="KW-0805">Transcription regulation</keyword>
<dbReference type="GO" id="GO:0006355">
    <property type="term" value="P:regulation of DNA-templated transcription"/>
    <property type="evidence" value="ECO:0007669"/>
    <property type="project" value="InterPro"/>
</dbReference>
<evidence type="ECO:0000313" key="12">
    <source>
        <dbReference type="EMBL" id="SHH63286.1"/>
    </source>
</evidence>
<dbReference type="GO" id="GO:0000976">
    <property type="term" value="F:transcription cis-regulatory region binding"/>
    <property type="evidence" value="ECO:0007669"/>
    <property type="project" value="TreeGrafter"/>
</dbReference>
<protein>
    <recommendedName>
        <fullName evidence="1">Stage 0 sporulation protein A homolog</fullName>
    </recommendedName>
</protein>
<feature type="domain" description="OmpR/PhoB-type" evidence="11">
    <location>
        <begin position="130"/>
        <end position="228"/>
    </location>
</feature>
<dbReference type="GO" id="GO:0032993">
    <property type="term" value="C:protein-DNA complex"/>
    <property type="evidence" value="ECO:0007669"/>
    <property type="project" value="TreeGrafter"/>
</dbReference>
<keyword evidence="3" id="KW-0902">Two-component regulatory system</keyword>
<comment type="function">
    <text evidence="7">May play the central regulatory role in sporulation. It may be an element of the effector pathway responsible for the activation of sporulation genes in response to nutritional stress. Spo0A may act in concert with spo0H (a sigma factor) to control the expression of some genes that are critical to the sporulation process.</text>
</comment>
<dbReference type="InterPro" id="IPR001867">
    <property type="entry name" value="OmpR/PhoB-type_DNA-bd"/>
</dbReference>
<keyword evidence="6" id="KW-0804">Transcription</keyword>
<evidence type="ECO:0000313" key="13">
    <source>
        <dbReference type="Proteomes" id="UP000184447"/>
    </source>
</evidence>
<dbReference type="PANTHER" id="PTHR48111">
    <property type="entry name" value="REGULATOR OF RPOS"/>
    <property type="match status" value="1"/>
</dbReference>
<dbReference type="Gene3D" id="3.40.50.2300">
    <property type="match status" value="1"/>
</dbReference>
<organism evidence="12 13">
    <name type="scientific">Clostridium grantii DSM 8605</name>
    <dbReference type="NCBI Taxonomy" id="1121316"/>
    <lineage>
        <taxon>Bacteria</taxon>
        <taxon>Bacillati</taxon>
        <taxon>Bacillota</taxon>
        <taxon>Clostridia</taxon>
        <taxon>Eubacteriales</taxon>
        <taxon>Clostridiaceae</taxon>
        <taxon>Clostridium</taxon>
    </lineage>
</organism>
<evidence type="ECO:0000256" key="2">
    <source>
        <dbReference type="ARBA" id="ARBA00022553"/>
    </source>
</evidence>
<dbReference type="SUPFAM" id="SSF52172">
    <property type="entry name" value="CheY-like"/>
    <property type="match status" value="1"/>
</dbReference>
<accession>A0A1M5UKA9</accession>
<evidence type="ECO:0000256" key="5">
    <source>
        <dbReference type="ARBA" id="ARBA00023125"/>
    </source>
</evidence>
<dbReference type="InterPro" id="IPR036388">
    <property type="entry name" value="WH-like_DNA-bd_sf"/>
</dbReference>
<evidence type="ECO:0000259" key="10">
    <source>
        <dbReference type="PROSITE" id="PS50110"/>
    </source>
</evidence>
<dbReference type="GO" id="GO:0005829">
    <property type="term" value="C:cytosol"/>
    <property type="evidence" value="ECO:0007669"/>
    <property type="project" value="TreeGrafter"/>
</dbReference>
<dbReference type="STRING" id="1121316.SAMN02745207_01777"/>
<keyword evidence="5 9" id="KW-0238">DNA-binding</keyword>
<dbReference type="PANTHER" id="PTHR48111:SF21">
    <property type="entry name" value="DNA-BINDING DUAL MASTER TRANSCRIPTIONAL REGULATOR RPAA"/>
    <property type="match status" value="1"/>
</dbReference>
<dbReference type="InterPro" id="IPR039420">
    <property type="entry name" value="WalR-like"/>
</dbReference>
<dbReference type="InterPro" id="IPR016032">
    <property type="entry name" value="Sig_transdc_resp-reg_C-effctor"/>
</dbReference>
<dbReference type="InterPro" id="IPR001789">
    <property type="entry name" value="Sig_transdc_resp-reg_receiver"/>
</dbReference>
<dbReference type="SMART" id="SM00448">
    <property type="entry name" value="REC"/>
    <property type="match status" value="1"/>
</dbReference>
<keyword evidence="2 8" id="KW-0597">Phosphoprotein</keyword>
<gene>
    <name evidence="12" type="ORF">SAMN02745207_01777</name>
</gene>
<dbReference type="InterPro" id="IPR011006">
    <property type="entry name" value="CheY-like_superfamily"/>
</dbReference>
<dbReference type="GO" id="GO:0000156">
    <property type="term" value="F:phosphorelay response regulator activity"/>
    <property type="evidence" value="ECO:0007669"/>
    <property type="project" value="TreeGrafter"/>
</dbReference>
<evidence type="ECO:0000256" key="1">
    <source>
        <dbReference type="ARBA" id="ARBA00018672"/>
    </source>
</evidence>
<dbReference type="PROSITE" id="PS50110">
    <property type="entry name" value="RESPONSE_REGULATORY"/>
    <property type="match status" value="1"/>
</dbReference>
<evidence type="ECO:0000256" key="3">
    <source>
        <dbReference type="ARBA" id="ARBA00023012"/>
    </source>
</evidence>
<dbReference type="Proteomes" id="UP000184447">
    <property type="component" value="Unassembled WGS sequence"/>
</dbReference>
<name>A0A1M5UKA9_9CLOT</name>
<dbReference type="AlphaFoldDB" id="A0A1M5UKA9"/>
<dbReference type="FunFam" id="1.10.10.10:FF:000018">
    <property type="entry name" value="DNA-binding response regulator ResD"/>
    <property type="match status" value="1"/>
</dbReference>
<dbReference type="SMART" id="SM00862">
    <property type="entry name" value="Trans_reg_C"/>
    <property type="match status" value="1"/>
</dbReference>
<evidence type="ECO:0000256" key="6">
    <source>
        <dbReference type="ARBA" id="ARBA00023163"/>
    </source>
</evidence>
<feature type="DNA-binding region" description="OmpR/PhoB-type" evidence="9">
    <location>
        <begin position="130"/>
        <end position="228"/>
    </location>
</feature>
<reference evidence="12 13" key="1">
    <citation type="submission" date="2016-11" db="EMBL/GenBank/DDBJ databases">
        <authorList>
            <person name="Jaros S."/>
            <person name="Januszkiewicz K."/>
            <person name="Wedrychowicz H."/>
        </authorList>
    </citation>
    <scope>NUCLEOTIDE SEQUENCE [LARGE SCALE GENOMIC DNA]</scope>
    <source>
        <strain evidence="12 13">DSM 8605</strain>
    </source>
</reference>
<dbReference type="SUPFAM" id="SSF46894">
    <property type="entry name" value="C-terminal effector domain of the bipartite response regulators"/>
    <property type="match status" value="1"/>
</dbReference>
<proteinExistence type="predicted"/>
<dbReference type="Pfam" id="PF00486">
    <property type="entry name" value="Trans_reg_C"/>
    <property type="match status" value="1"/>
</dbReference>
<feature type="domain" description="Response regulatory" evidence="10">
    <location>
        <begin position="6"/>
        <end position="119"/>
    </location>
</feature>
<keyword evidence="13" id="KW-1185">Reference proteome</keyword>